<evidence type="ECO:0000313" key="2">
    <source>
        <dbReference type="EMBL" id="TBX65762.1"/>
    </source>
</evidence>
<dbReference type="RefSeq" id="WP_131476778.1">
    <property type="nucleotide sequence ID" value="NZ_SJPE01000017.1"/>
</dbReference>
<comment type="caution">
    <text evidence="2">The sequence shown here is derived from an EMBL/GenBank/DDBJ whole genome shotgun (WGS) entry which is preliminary data.</text>
</comment>
<sequence length="346" mass="38298">MNNFLKPIVLFFFCLLVVSCSKSDSSSEPLRDYTEQYTKDIANIETFMKTHYMTVVNNPNGEDDLDVTFTKITATNNQVSIWDQTQYPIRTREITVKQNNVDVAYKIYYIPLRGEVNRSSSPAADLAKAPCNVDQVLAAYRGEYIYNGSEGIISKQFEESKNPETFFNLYGGVIRGWSEVFPNFRAGSYAENPDGTVSFSDFGAGIMFLPSGLAYFSGTGSQGGAFPSYSPLIFSFKLIEIKRNDQDKDGIPSYLEDLDNDGYVATLATGVANPDNSDGVAVLMPNGKYTKTDEIPDFLDVDDDNDEVMTKIEIKNPLTGIAYPFADIPTCGGGNGKKKYLDPSCH</sequence>
<protein>
    <submittedName>
        <fullName evidence="2">FKBP-type peptidylprolyl isomerase</fullName>
    </submittedName>
</protein>
<feature type="chain" id="PRO_5020872874" evidence="1">
    <location>
        <begin position="23"/>
        <end position="346"/>
    </location>
</feature>
<dbReference type="AlphaFoldDB" id="A0A4Q9YQK4"/>
<proteinExistence type="predicted"/>
<keyword evidence="2" id="KW-0413">Isomerase</keyword>
<evidence type="ECO:0000313" key="3">
    <source>
        <dbReference type="Proteomes" id="UP000293300"/>
    </source>
</evidence>
<name>A0A4Q9YQK4_9FLAO</name>
<keyword evidence="3" id="KW-1185">Reference proteome</keyword>
<keyword evidence="1" id="KW-0732">Signal</keyword>
<dbReference type="Gene3D" id="3.10.50.40">
    <property type="match status" value="1"/>
</dbReference>
<dbReference type="Proteomes" id="UP000293300">
    <property type="component" value="Unassembled WGS sequence"/>
</dbReference>
<dbReference type="OrthoDB" id="1424215at2"/>
<dbReference type="EMBL" id="SJPE01000017">
    <property type="protein sequence ID" value="TBX65762.1"/>
    <property type="molecule type" value="Genomic_DNA"/>
</dbReference>
<gene>
    <name evidence="2" type="ORF">EZL74_11535</name>
</gene>
<accession>A0A4Q9YQK4</accession>
<reference evidence="2 3" key="1">
    <citation type="submission" date="2019-02" db="EMBL/GenBank/DDBJ databases">
        <title>Flavobacterium sp. RD-2-33 isolated from forest soil.</title>
        <authorList>
            <person name="Chaudhary D.K."/>
        </authorList>
    </citation>
    <scope>NUCLEOTIDE SEQUENCE [LARGE SCALE GENOMIC DNA]</scope>
    <source>
        <strain evidence="2 3">RD-2-33</strain>
    </source>
</reference>
<dbReference type="InterPro" id="IPR046357">
    <property type="entry name" value="PPIase_dom_sf"/>
</dbReference>
<evidence type="ECO:0000256" key="1">
    <source>
        <dbReference type="SAM" id="SignalP"/>
    </source>
</evidence>
<organism evidence="2 3">
    <name type="scientific">Flavobacterium silvisoli</name>
    <dbReference type="NCBI Taxonomy" id="2529433"/>
    <lineage>
        <taxon>Bacteria</taxon>
        <taxon>Pseudomonadati</taxon>
        <taxon>Bacteroidota</taxon>
        <taxon>Flavobacteriia</taxon>
        <taxon>Flavobacteriales</taxon>
        <taxon>Flavobacteriaceae</taxon>
        <taxon>Flavobacterium</taxon>
    </lineage>
</organism>
<dbReference type="GO" id="GO:0003755">
    <property type="term" value="F:peptidyl-prolyl cis-trans isomerase activity"/>
    <property type="evidence" value="ECO:0007669"/>
    <property type="project" value="InterPro"/>
</dbReference>
<dbReference type="PROSITE" id="PS51257">
    <property type="entry name" value="PROKAR_LIPOPROTEIN"/>
    <property type="match status" value="1"/>
</dbReference>
<feature type="signal peptide" evidence="1">
    <location>
        <begin position="1"/>
        <end position="22"/>
    </location>
</feature>